<evidence type="ECO:0000313" key="2">
    <source>
        <dbReference type="Proteomes" id="UP000011511"/>
    </source>
</evidence>
<protein>
    <submittedName>
        <fullName evidence="1">Uncharacterized protein</fullName>
    </submittedName>
</protein>
<dbReference type="EMBL" id="AOIK01000033">
    <property type="protein sequence ID" value="ELY84994.1"/>
    <property type="molecule type" value="Genomic_DNA"/>
</dbReference>
<comment type="caution">
    <text evidence="1">The sequence shown here is derived from an EMBL/GenBank/DDBJ whole genome shotgun (WGS) entry which is preliminary data.</text>
</comment>
<accession>L9ZFA4</accession>
<sequence>MYNIGFPESSELADSVYLRLWNFVKKRLPFFGSDYCVEIYVRDKFATNPIQCFICARLVTTSVDQ</sequence>
<reference evidence="1 2" key="1">
    <citation type="journal article" date="2014" name="PLoS Genet.">
        <title>Phylogenetically driven sequencing of extremely halophilic archaea reveals strategies for static and dynamic osmo-response.</title>
        <authorList>
            <person name="Becker E.A."/>
            <person name="Seitzer P.M."/>
            <person name="Tritt A."/>
            <person name="Larsen D."/>
            <person name="Krusor M."/>
            <person name="Yao A.I."/>
            <person name="Wu D."/>
            <person name="Madern D."/>
            <person name="Eisen J.A."/>
            <person name="Darling A.E."/>
            <person name="Facciotti M.T."/>
        </authorList>
    </citation>
    <scope>NUCLEOTIDE SEQUENCE [LARGE SCALE GENOMIC DNA]</scope>
    <source>
        <strain evidence="1 2">JCM 12890</strain>
    </source>
</reference>
<keyword evidence="2" id="KW-1185">Reference proteome</keyword>
<organism evidence="1 2">
    <name type="scientific">Natrinema altunense (strain JCM 12890 / CGMCC 1.3731 / AJ2)</name>
    <dbReference type="NCBI Taxonomy" id="1227494"/>
    <lineage>
        <taxon>Archaea</taxon>
        <taxon>Methanobacteriati</taxon>
        <taxon>Methanobacteriota</taxon>
        <taxon>Stenosarchaea group</taxon>
        <taxon>Halobacteria</taxon>
        <taxon>Halobacteriales</taxon>
        <taxon>Natrialbaceae</taxon>
        <taxon>Natrinema</taxon>
    </lineage>
</organism>
<gene>
    <name evidence="1" type="ORF">C485_13535</name>
</gene>
<dbReference type="Proteomes" id="UP000011511">
    <property type="component" value="Unassembled WGS sequence"/>
</dbReference>
<dbReference type="AlphaFoldDB" id="L9ZFA4"/>
<name>L9ZFA4_NATA2</name>
<evidence type="ECO:0000313" key="1">
    <source>
        <dbReference type="EMBL" id="ELY84994.1"/>
    </source>
</evidence>
<proteinExistence type="predicted"/>